<evidence type="ECO:0000313" key="2">
    <source>
        <dbReference type="Proteomes" id="UP000015102"/>
    </source>
</evidence>
<reference evidence="1" key="2">
    <citation type="submission" date="2015-06" db="UniProtKB">
        <authorList>
            <consortium name="EnsemblMetazoa"/>
        </authorList>
    </citation>
    <scope>IDENTIFICATION</scope>
</reference>
<evidence type="ECO:0000313" key="1">
    <source>
        <dbReference type="EnsemblMetazoa" id="MESCA011510-PA"/>
    </source>
</evidence>
<proteinExistence type="predicted"/>
<dbReference type="AlphaFoldDB" id="T1H5D3"/>
<keyword evidence="2" id="KW-1185">Reference proteome</keyword>
<organism evidence="1 2">
    <name type="scientific">Megaselia scalaris</name>
    <name type="common">Humpbacked fly</name>
    <name type="synonym">Phora scalaris</name>
    <dbReference type="NCBI Taxonomy" id="36166"/>
    <lineage>
        <taxon>Eukaryota</taxon>
        <taxon>Metazoa</taxon>
        <taxon>Ecdysozoa</taxon>
        <taxon>Arthropoda</taxon>
        <taxon>Hexapoda</taxon>
        <taxon>Insecta</taxon>
        <taxon>Pterygota</taxon>
        <taxon>Neoptera</taxon>
        <taxon>Endopterygota</taxon>
        <taxon>Diptera</taxon>
        <taxon>Brachycera</taxon>
        <taxon>Muscomorpha</taxon>
        <taxon>Platypezoidea</taxon>
        <taxon>Phoridae</taxon>
        <taxon>Megaseliini</taxon>
        <taxon>Megaselia</taxon>
    </lineage>
</organism>
<dbReference type="Proteomes" id="UP000015102">
    <property type="component" value="Unassembled WGS sequence"/>
</dbReference>
<reference evidence="2" key="1">
    <citation type="submission" date="2013-02" db="EMBL/GenBank/DDBJ databases">
        <authorList>
            <person name="Hughes D."/>
        </authorList>
    </citation>
    <scope>NUCLEOTIDE SEQUENCE</scope>
    <source>
        <strain>Durham</strain>
        <strain evidence="2">NC isolate 2 -- Noor lab</strain>
    </source>
</reference>
<name>T1H5D3_MEGSC</name>
<accession>T1H5D3</accession>
<dbReference type="EMBL" id="CAQQ02383102">
    <property type="status" value="NOT_ANNOTATED_CDS"/>
    <property type="molecule type" value="Genomic_DNA"/>
</dbReference>
<dbReference type="EnsemblMetazoa" id="MESCA011510-RA">
    <property type="protein sequence ID" value="MESCA011510-PA"/>
    <property type="gene ID" value="MESCA011510"/>
</dbReference>
<protein>
    <submittedName>
        <fullName evidence="1">Uncharacterized protein</fullName>
    </submittedName>
</protein>
<dbReference type="HOGENOM" id="CLU_2888307_0_0_1"/>
<sequence length="63" mass="7172">MRTDDYAEDLTGIYSQKIIDKLGWEEPVLPSEMNLPLIPEQILSFLSKITPNYLPPLSPVLDI</sequence>
<dbReference type="EMBL" id="CAQQ02383103">
    <property type="status" value="NOT_ANNOTATED_CDS"/>
    <property type="molecule type" value="Genomic_DNA"/>
</dbReference>